<evidence type="ECO:0000313" key="4">
    <source>
        <dbReference type="Proteomes" id="UP000006034"/>
    </source>
</evidence>
<dbReference type="eggNOG" id="COG2006">
    <property type="taxonomic scope" value="Bacteria"/>
</dbReference>
<organism evidence="3 4">
    <name type="scientific">Bilophila wadsworthia (strain 3_1_6)</name>
    <dbReference type="NCBI Taxonomy" id="563192"/>
    <lineage>
        <taxon>Bacteria</taxon>
        <taxon>Pseudomonadati</taxon>
        <taxon>Thermodesulfobacteriota</taxon>
        <taxon>Desulfovibrionia</taxon>
        <taxon>Desulfovibrionales</taxon>
        <taxon>Desulfovibrionaceae</taxon>
        <taxon>Bilophila</taxon>
    </lineage>
</organism>
<accession>E5YAM4</accession>
<dbReference type="HOGENOM" id="CLU_1168877_0_0_7"/>
<keyword evidence="1" id="KW-0411">Iron-sulfur</keyword>
<proteinExistence type="predicted"/>
<dbReference type="Pfam" id="PF04015">
    <property type="entry name" value="DUF362"/>
    <property type="match status" value="1"/>
</dbReference>
<feature type="domain" description="DUF362" evidence="2">
    <location>
        <begin position="81"/>
        <end position="203"/>
    </location>
</feature>
<reference evidence="3 4" key="1">
    <citation type="submission" date="2010-10" db="EMBL/GenBank/DDBJ databases">
        <authorList>
            <consortium name="The Broad Institute Genome Sequencing Platform"/>
            <person name="Ward D."/>
            <person name="Earl A."/>
            <person name="Feldgarden M."/>
            <person name="Young S.K."/>
            <person name="Gargeya S."/>
            <person name="Zeng Q."/>
            <person name="Alvarado L."/>
            <person name="Berlin A."/>
            <person name="Bochicchio J."/>
            <person name="Chapman S.B."/>
            <person name="Chen Z."/>
            <person name="Freedman E."/>
            <person name="Gellesch M."/>
            <person name="Goldberg J."/>
            <person name="Griggs A."/>
            <person name="Gujja S."/>
            <person name="Heilman E."/>
            <person name="Heiman D."/>
            <person name="Howarth C."/>
            <person name="Mehta T."/>
            <person name="Neiman D."/>
            <person name="Pearson M."/>
            <person name="Roberts A."/>
            <person name="Saif S."/>
            <person name="Shea T."/>
            <person name="Shenoy N."/>
            <person name="Sisk P."/>
            <person name="Stolte C."/>
            <person name="Sykes S."/>
            <person name="White J."/>
            <person name="Yandava C."/>
            <person name="Allen-Vercoe E."/>
            <person name="Sibley C."/>
            <person name="Ambrose C.E."/>
            <person name="Strauss J."/>
            <person name="Daigneault M."/>
            <person name="Haas B."/>
            <person name="Nusbaum C."/>
            <person name="Birren B."/>
        </authorList>
    </citation>
    <scope>NUCLEOTIDE SEQUENCE [LARGE SCALE GENOMIC DNA]</scope>
    <source>
        <strain evidence="3 4">3_1_6</strain>
    </source>
</reference>
<keyword evidence="1" id="KW-0408">Iron</keyword>
<gene>
    <name evidence="3" type="ORF">HMPREF0179_03245</name>
</gene>
<reference evidence="3 4" key="2">
    <citation type="submission" date="2013-04" db="EMBL/GenBank/DDBJ databases">
        <title>The Genome Sequence of Bilophila wadsworthia 3_1_6.</title>
        <authorList>
            <consortium name="The Broad Institute Genomics Platform"/>
            <person name="Earl A."/>
            <person name="Ward D."/>
            <person name="Feldgarden M."/>
            <person name="Gevers D."/>
            <person name="Sibley C."/>
            <person name="Strauss J."/>
            <person name="Allen-Vercoe E."/>
            <person name="Walker B."/>
            <person name="Young S."/>
            <person name="Zeng Q."/>
            <person name="Gargeya S."/>
            <person name="Fitzgerald M."/>
            <person name="Haas B."/>
            <person name="Abouelleil A."/>
            <person name="Allen A.W."/>
            <person name="Alvarado L."/>
            <person name="Arachchi H.M."/>
            <person name="Berlin A.M."/>
            <person name="Chapman S.B."/>
            <person name="Gainer-Dewar J."/>
            <person name="Goldberg J."/>
            <person name="Griggs A."/>
            <person name="Gujja S."/>
            <person name="Hansen M."/>
            <person name="Howarth C."/>
            <person name="Imamovic A."/>
            <person name="Ireland A."/>
            <person name="Larimer J."/>
            <person name="McCowan C."/>
            <person name="Murphy C."/>
            <person name="Pearson M."/>
            <person name="Poon T.W."/>
            <person name="Priest M."/>
            <person name="Roberts A."/>
            <person name="Saif S."/>
            <person name="Shea T."/>
            <person name="Sisk P."/>
            <person name="Sykes S."/>
            <person name="Wortman J."/>
            <person name="Nusbaum C."/>
            <person name="Birren B."/>
        </authorList>
    </citation>
    <scope>NUCLEOTIDE SEQUENCE [LARGE SCALE GENOMIC DNA]</scope>
    <source>
        <strain evidence="3 4">3_1_6</strain>
    </source>
</reference>
<dbReference type="AlphaFoldDB" id="E5YAM4"/>
<protein>
    <recommendedName>
        <fullName evidence="2">DUF362 domain-containing protein</fullName>
    </recommendedName>
</protein>
<dbReference type="EMBL" id="ADCP02000001">
    <property type="protein sequence ID" value="EFV42928.2"/>
    <property type="molecule type" value="Genomic_DNA"/>
</dbReference>
<dbReference type="Proteomes" id="UP000006034">
    <property type="component" value="Unassembled WGS sequence"/>
</dbReference>
<comment type="caution">
    <text evidence="3">The sequence shown here is derived from an EMBL/GenBank/DDBJ whole genome shotgun (WGS) entry which is preliminary data.</text>
</comment>
<dbReference type="STRING" id="563192.HMPREF0179_03245"/>
<dbReference type="InterPro" id="IPR007160">
    <property type="entry name" value="DUF362"/>
</dbReference>
<dbReference type="InterPro" id="IPR006311">
    <property type="entry name" value="TAT_signal"/>
</dbReference>
<sequence>MSITRRQFIKGVTLASLHWWVSPLTAFAQGPFPFPSIEIEDKPVLTLRAGLSSLGGMKGLLQQGRNVLICPTMRYLPPIGCGRNTDPQIVQELILQSLNAGAEVVRVLDTPWATPERCAKASGLRRVCDAFDANMLVWPTRTSEYVFCPLPGTSFSGLHIVKAALEADAIIFAPHALPDVDCSESQFMLHMLMGLVKERYSLSIAQQHEDVTRHILSLLSTKLLVIDKQMETVCPSN</sequence>
<name>E5YAM4_BILW3</name>
<evidence type="ECO:0000313" key="3">
    <source>
        <dbReference type="EMBL" id="EFV42928.2"/>
    </source>
</evidence>
<evidence type="ECO:0000256" key="1">
    <source>
        <dbReference type="ARBA" id="ARBA00023014"/>
    </source>
</evidence>
<dbReference type="GO" id="GO:0051536">
    <property type="term" value="F:iron-sulfur cluster binding"/>
    <property type="evidence" value="ECO:0007669"/>
    <property type="project" value="UniProtKB-KW"/>
</dbReference>
<evidence type="ECO:0000259" key="2">
    <source>
        <dbReference type="Pfam" id="PF04015"/>
    </source>
</evidence>
<keyword evidence="4" id="KW-1185">Reference proteome</keyword>
<keyword evidence="1" id="KW-0479">Metal-binding</keyword>
<dbReference type="PROSITE" id="PS51318">
    <property type="entry name" value="TAT"/>
    <property type="match status" value="1"/>
</dbReference>